<dbReference type="InterPro" id="IPR050900">
    <property type="entry name" value="Transposase_IS3/IS150/IS904"/>
</dbReference>
<sequence>MPQGGRPPHLVSQMIAFIEVYRADYGVEPICRVLPIAPSTFYHHAAIARDPTTASPRARRDRELMEHIRRIWQDNRAVYGARKVWHSLQREGRQVARCTVERLMRKMGLKGVIRGRKVITTRPDTARPCPDDRGNRQFRAETPNQLWVSDFTYLQTWNGMVYVAFVIDVFARRIVGWKVSTSMTTQFVLDALEQALWQRKPAGNKALIHHSDRGSQYLSIRYTERLALADIDASVGTVGDSYDNALAETINGLYKAEVIHHLGPWKSMAQVEWETLRWVDWYNNRRLLAPIGYRPPAEAERAFYEDQSGLDIAA</sequence>
<geneLocation type="plasmid" evidence="3">
    <name>1P</name>
</geneLocation>
<keyword evidence="3" id="KW-1185">Reference proteome</keyword>
<dbReference type="Pfam" id="PF13333">
    <property type="entry name" value="rve_2"/>
    <property type="match status" value="1"/>
</dbReference>
<protein>
    <submittedName>
        <fullName evidence="2">Putative transposase</fullName>
    </submittedName>
</protein>
<dbReference type="PANTHER" id="PTHR46889">
    <property type="entry name" value="TRANSPOSASE INSF FOR INSERTION SEQUENCE IS3B-RELATED"/>
    <property type="match status" value="1"/>
</dbReference>
<dbReference type="InterPro" id="IPR048020">
    <property type="entry name" value="Transpos_IS3"/>
</dbReference>
<name>A0A0U4Y894_9PROT</name>
<dbReference type="PATRIC" id="fig|446692.3.peg.4155"/>
<proteinExistence type="predicted"/>
<evidence type="ECO:0000259" key="1">
    <source>
        <dbReference type="PROSITE" id="PS50994"/>
    </source>
</evidence>
<evidence type="ECO:0000313" key="3">
    <source>
        <dbReference type="Proteomes" id="UP000056109"/>
    </source>
</evidence>
<dbReference type="Pfam" id="PF00665">
    <property type="entry name" value="rve"/>
    <property type="match status" value="1"/>
</dbReference>
<reference evidence="3" key="1">
    <citation type="submission" date="2014-09" db="EMBL/GenBank/DDBJ databases">
        <authorList>
            <person name="Illeghems K.G."/>
        </authorList>
    </citation>
    <scope>NUCLEOTIDE SEQUENCE [LARGE SCALE GENOMIC DNA]</scope>
    <source>
        <strain evidence="3">108B</strain>
        <plasmid evidence="3">1P</plasmid>
    </source>
</reference>
<dbReference type="KEGG" id="asz:ASN_1P90"/>
<dbReference type="InterPro" id="IPR025948">
    <property type="entry name" value="HTH-like_dom"/>
</dbReference>
<evidence type="ECO:0000313" key="2">
    <source>
        <dbReference type="EMBL" id="CEF43118.1"/>
    </source>
</evidence>
<dbReference type="Proteomes" id="UP000056109">
    <property type="component" value="Plasmid 1P"/>
</dbReference>
<dbReference type="AlphaFoldDB" id="A0A0U4Y894"/>
<dbReference type="Gene3D" id="3.30.420.10">
    <property type="entry name" value="Ribonuclease H-like superfamily/Ribonuclease H"/>
    <property type="match status" value="1"/>
</dbReference>
<dbReference type="EMBL" id="LN606601">
    <property type="protein sequence ID" value="CEF43118.1"/>
    <property type="molecule type" value="Genomic_DNA"/>
</dbReference>
<dbReference type="GO" id="GO:0003676">
    <property type="term" value="F:nucleic acid binding"/>
    <property type="evidence" value="ECO:0007669"/>
    <property type="project" value="InterPro"/>
</dbReference>
<dbReference type="InterPro" id="IPR012337">
    <property type="entry name" value="RNaseH-like_sf"/>
</dbReference>
<feature type="domain" description="Integrase catalytic" evidence="1">
    <location>
        <begin position="139"/>
        <end position="303"/>
    </location>
</feature>
<organism evidence="2 3">
    <name type="scientific">Acetobacter senegalensis</name>
    <dbReference type="NCBI Taxonomy" id="446692"/>
    <lineage>
        <taxon>Bacteria</taxon>
        <taxon>Pseudomonadati</taxon>
        <taxon>Pseudomonadota</taxon>
        <taxon>Alphaproteobacteria</taxon>
        <taxon>Acetobacterales</taxon>
        <taxon>Acetobacteraceae</taxon>
        <taxon>Acetobacter</taxon>
    </lineage>
</organism>
<dbReference type="InterPro" id="IPR036397">
    <property type="entry name" value="RNaseH_sf"/>
</dbReference>
<dbReference type="SUPFAM" id="SSF53098">
    <property type="entry name" value="Ribonuclease H-like"/>
    <property type="match status" value="1"/>
</dbReference>
<dbReference type="GO" id="GO:0015074">
    <property type="term" value="P:DNA integration"/>
    <property type="evidence" value="ECO:0007669"/>
    <property type="project" value="InterPro"/>
</dbReference>
<dbReference type="PANTHER" id="PTHR46889:SF4">
    <property type="entry name" value="TRANSPOSASE INSO FOR INSERTION SEQUENCE ELEMENT IS911B-RELATED"/>
    <property type="match status" value="1"/>
</dbReference>
<dbReference type="NCBIfam" id="NF033516">
    <property type="entry name" value="transpos_IS3"/>
    <property type="match status" value="1"/>
</dbReference>
<dbReference type="InterPro" id="IPR001584">
    <property type="entry name" value="Integrase_cat-core"/>
</dbReference>
<dbReference type="Pfam" id="PF13276">
    <property type="entry name" value="HTH_21"/>
    <property type="match status" value="1"/>
</dbReference>
<dbReference type="PROSITE" id="PS50994">
    <property type="entry name" value="INTEGRASE"/>
    <property type="match status" value="1"/>
</dbReference>
<gene>
    <name evidence="2" type="ORF">ASN_1P90</name>
</gene>
<accession>A0A0U4Y894</accession>